<feature type="transmembrane region" description="Helical" evidence="1">
    <location>
        <begin position="54"/>
        <end position="74"/>
    </location>
</feature>
<evidence type="ECO:0000313" key="2">
    <source>
        <dbReference type="EMBL" id="MEJ8574166.1"/>
    </source>
</evidence>
<keyword evidence="1" id="KW-0472">Membrane</keyword>
<proteinExistence type="predicted"/>
<organism evidence="2 3">
    <name type="scientific">Microbaculum marinum</name>
    <dbReference type="NCBI Taxonomy" id="1764581"/>
    <lineage>
        <taxon>Bacteria</taxon>
        <taxon>Pseudomonadati</taxon>
        <taxon>Pseudomonadota</taxon>
        <taxon>Alphaproteobacteria</taxon>
        <taxon>Hyphomicrobiales</taxon>
        <taxon>Tepidamorphaceae</taxon>
        <taxon>Microbaculum</taxon>
    </lineage>
</organism>
<keyword evidence="1" id="KW-1133">Transmembrane helix</keyword>
<sequence length="199" mass="21453">METAEYNETQTESDPPSCRYCKSEIKAGARVCPECDRWQMPFGWLASQVSLGDIALYGSLVVVVWSTFNIAILGDRARFDRTHLSCGGYAAKVYIANTGTSRGILESASAVPVNGSVAAKPIVAIVSRADALRELPVIAAGDGDVFRLEVPQDSWGKFDNETTQNDCTVTLEILAIHRPDGATVPISMPESCSCADFRS</sequence>
<dbReference type="AlphaFoldDB" id="A0AAW9S2X7"/>
<protein>
    <submittedName>
        <fullName evidence="2">Uncharacterized protein</fullName>
    </submittedName>
</protein>
<dbReference type="Proteomes" id="UP001378188">
    <property type="component" value="Unassembled WGS sequence"/>
</dbReference>
<gene>
    <name evidence="2" type="ORF">V3328_21970</name>
</gene>
<name>A0AAW9S2X7_9HYPH</name>
<evidence type="ECO:0000256" key="1">
    <source>
        <dbReference type="SAM" id="Phobius"/>
    </source>
</evidence>
<comment type="caution">
    <text evidence="2">The sequence shown here is derived from an EMBL/GenBank/DDBJ whole genome shotgun (WGS) entry which is preliminary data.</text>
</comment>
<accession>A0AAW9S2X7</accession>
<dbReference type="RefSeq" id="WP_340331867.1">
    <property type="nucleotide sequence ID" value="NZ_JAZHOF010000010.1"/>
</dbReference>
<reference evidence="2 3" key="1">
    <citation type="submission" date="2024-02" db="EMBL/GenBank/DDBJ databases">
        <title>Genome analysis and characterization of Microbaculum marinisediminis sp. nov., isolated from marine sediment.</title>
        <authorList>
            <person name="Du Z.-J."/>
            <person name="Ye Y.-Q."/>
            <person name="Zhang Z.-R."/>
            <person name="Yuan S.-M."/>
            <person name="Zhang X.-Y."/>
        </authorList>
    </citation>
    <scope>NUCLEOTIDE SEQUENCE [LARGE SCALE GENOMIC DNA]</scope>
    <source>
        <strain evidence="2 3">SDUM1044001</strain>
    </source>
</reference>
<keyword evidence="1" id="KW-0812">Transmembrane</keyword>
<dbReference type="EMBL" id="JAZHOF010000010">
    <property type="protein sequence ID" value="MEJ8574166.1"/>
    <property type="molecule type" value="Genomic_DNA"/>
</dbReference>
<keyword evidence="3" id="KW-1185">Reference proteome</keyword>
<evidence type="ECO:0000313" key="3">
    <source>
        <dbReference type="Proteomes" id="UP001378188"/>
    </source>
</evidence>